<evidence type="ECO:0000313" key="4">
    <source>
        <dbReference type="EMBL" id="SNR15929.1"/>
    </source>
</evidence>
<keyword evidence="1 2" id="KW-0732">Signal</keyword>
<keyword evidence="5" id="KW-1185">Reference proteome</keyword>
<dbReference type="OrthoDB" id="384721at2"/>
<dbReference type="InterPro" id="IPR026444">
    <property type="entry name" value="Secre_tail"/>
</dbReference>
<dbReference type="NCBIfam" id="TIGR04183">
    <property type="entry name" value="Por_Secre_tail"/>
    <property type="match status" value="1"/>
</dbReference>
<evidence type="ECO:0000256" key="2">
    <source>
        <dbReference type="SAM" id="SignalP"/>
    </source>
</evidence>
<evidence type="ECO:0000256" key="1">
    <source>
        <dbReference type="ARBA" id="ARBA00022729"/>
    </source>
</evidence>
<proteinExistence type="predicted"/>
<dbReference type="PROSITE" id="PS51704">
    <property type="entry name" value="GP_PDE"/>
    <property type="match status" value="1"/>
</dbReference>
<organism evidence="4 5">
    <name type="scientific">Tenacibaculum jejuense</name>
    <dbReference type="NCBI Taxonomy" id="584609"/>
    <lineage>
        <taxon>Bacteria</taxon>
        <taxon>Pseudomonadati</taxon>
        <taxon>Bacteroidota</taxon>
        <taxon>Flavobacteriia</taxon>
        <taxon>Flavobacteriales</taxon>
        <taxon>Flavobacteriaceae</taxon>
        <taxon>Tenacibaculum</taxon>
    </lineage>
</organism>
<reference evidence="4 5" key="1">
    <citation type="submission" date="2017-07" db="EMBL/GenBank/DDBJ databases">
        <authorList>
            <person name="Sun Z.S."/>
            <person name="Albrecht U."/>
            <person name="Echele G."/>
            <person name="Lee C.C."/>
        </authorList>
    </citation>
    <scope>NUCLEOTIDE SEQUENCE [LARGE SCALE GENOMIC DNA]</scope>
    <source>
        <strain evidence="5">type strain: KCTC 22618</strain>
    </source>
</reference>
<feature type="domain" description="GP-PDE" evidence="3">
    <location>
        <begin position="23"/>
        <end position="254"/>
    </location>
</feature>
<dbReference type="PANTHER" id="PTHR46211">
    <property type="entry name" value="GLYCEROPHOSPHORYL DIESTER PHOSPHODIESTERASE"/>
    <property type="match status" value="1"/>
</dbReference>
<dbReference type="Pfam" id="PF03009">
    <property type="entry name" value="GDPD"/>
    <property type="match status" value="1"/>
</dbReference>
<dbReference type="Pfam" id="PF18962">
    <property type="entry name" value="Por_Secre_tail"/>
    <property type="match status" value="1"/>
</dbReference>
<dbReference type="SUPFAM" id="SSF51695">
    <property type="entry name" value="PLC-like phosphodiesterases"/>
    <property type="match status" value="1"/>
</dbReference>
<dbReference type="Proteomes" id="UP000215214">
    <property type="component" value="Chromosome TJEJU"/>
</dbReference>
<feature type="signal peptide" evidence="2">
    <location>
        <begin position="1"/>
        <end position="20"/>
    </location>
</feature>
<sequence length="354" mass="39739">MKQKLCVLLLLVLTQITVQSQDFLISAHRGNSSEAPENTLIANELAIDAKADFIECDVRRTRDGVLVLMHDSTLDRTTNTRGRLRNFNYSQLANVSAGYSRRFGNQFSNERIPTLREALVQAKGRAKVEIEIKESGLADAVVALVKELNMGNDVIIISFIFSELQRVKQISNIPIKYLVSIFWGSSTLRRVQSIGGEYFGPRGVVSTSRIREARAMGIEIISYTIDSERDIRRAIQNGQKGIATNYPRRAYRIRQELQGKSVITTEDILPVTDQLDTDEVIVYPNPTINSFQIKTDKVSGKVRIVNTLGQTVANFGNIKNVTNYNFTIPSLQSGRYIVIIETETSIEKLPLLIK</sequence>
<dbReference type="PANTHER" id="PTHR46211:SF1">
    <property type="entry name" value="GLYCEROPHOSPHODIESTER PHOSPHODIESTERASE, CYTOPLASMIC"/>
    <property type="match status" value="1"/>
</dbReference>
<gene>
    <name evidence="4" type="ORF">TJEJU_2241</name>
</gene>
<dbReference type="InterPro" id="IPR017946">
    <property type="entry name" value="PLC-like_Pdiesterase_TIM-brl"/>
</dbReference>
<name>A0A238U9R0_9FLAO</name>
<protein>
    <recommendedName>
        <fullName evidence="3">GP-PDE domain-containing protein</fullName>
    </recommendedName>
</protein>
<dbReference type="GO" id="GO:0008081">
    <property type="term" value="F:phosphoric diester hydrolase activity"/>
    <property type="evidence" value="ECO:0007669"/>
    <property type="project" value="InterPro"/>
</dbReference>
<evidence type="ECO:0000313" key="5">
    <source>
        <dbReference type="Proteomes" id="UP000215214"/>
    </source>
</evidence>
<dbReference type="InterPro" id="IPR030395">
    <property type="entry name" value="GP_PDE_dom"/>
</dbReference>
<evidence type="ECO:0000259" key="3">
    <source>
        <dbReference type="PROSITE" id="PS51704"/>
    </source>
</evidence>
<dbReference type="Gene3D" id="3.20.20.190">
    <property type="entry name" value="Phosphatidylinositol (PI) phosphodiesterase"/>
    <property type="match status" value="1"/>
</dbReference>
<accession>A0A238U9R0</accession>
<dbReference type="AlphaFoldDB" id="A0A238U9R0"/>
<dbReference type="KEGG" id="tje:TJEJU_2241"/>
<dbReference type="GO" id="GO:0006629">
    <property type="term" value="P:lipid metabolic process"/>
    <property type="evidence" value="ECO:0007669"/>
    <property type="project" value="InterPro"/>
</dbReference>
<dbReference type="RefSeq" id="WP_095072088.1">
    <property type="nucleotide sequence ID" value="NZ_LT899436.1"/>
</dbReference>
<feature type="chain" id="PRO_5012782697" description="GP-PDE domain-containing protein" evidence="2">
    <location>
        <begin position="21"/>
        <end position="354"/>
    </location>
</feature>
<dbReference type="EMBL" id="LT899436">
    <property type="protein sequence ID" value="SNR15929.1"/>
    <property type="molecule type" value="Genomic_DNA"/>
</dbReference>